<name>C0P2A8_MAIZE</name>
<dbReference type="EMBL" id="BT062427">
    <property type="protein sequence ID" value="ACN27124.1"/>
    <property type="molecule type" value="mRNA"/>
</dbReference>
<organism evidence="2">
    <name type="scientific">Zea mays</name>
    <name type="common">Maize</name>
    <dbReference type="NCBI Taxonomy" id="4577"/>
    <lineage>
        <taxon>Eukaryota</taxon>
        <taxon>Viridiplantae</taxon>
        <taxon>Streptophyta</taxon>
        <taxon>Embryophyta</taxon>
        <taxon>Tracheophyta</taxon>
        <taxon>Spermatophyta</taxon>
        <taxon>Magnoliopsida</taxon>
        <taxon>Liliopsida</taxon>
        <taxon>Poales</taxon>
        <taxon>Poaceae</taxon>
        <taxon>PACMAD clade</taxon>
        <taxon>Panicoideae</taxon>
        <taxon>Andropogonodae</taxon>
        <taxon>Andropogoneae</taxon>
        <taxon>Tripsacinae</taxon>
        <taxon>Zea</taxon>
    </lineage>
</organism>
<sequence length="66" mass="7360">MDYNSQVRLPRQSCSPDLAKSGSGPHKPSSRDRIRLLGTAVPVSPHRPQDRHVIGTRARGPRPPRR</sequence>
<dbReference type="KEGG" id="zma:103631691"/>
<dbReference type="GeneID" id="103631691"/>
<feature type="region of interest" description="Disordered" evidence="1">
    <location>
        <begin position="1"/>
        <end position="66"/>
    </location>
</feature>
<dbReference type="OrthoDB" id="2015333at2759"/>
<evidence type="ECO:0000256" key="1">
    <source>
        <dbReference type="SAM" id="MobiDB-lite"/>
    </source>
</evidence>
<reference evidence="2" key="2">
    <citation type="submission" date="2012-06" db="EMBL/GenBank/DDBJ databases">
        <authorList>
            <person name="Yu Y."/>
            <person name="Currie J."/>
            <person name="Lomeli R."/>
            <person name="Angelova A."/>
            <person name="Collura K."/>
            <person name="Wissotski M."/>
            <person name="Campos D."/>
            <person name="Kudrna D."/>
            <person name="Golser W."/>
            <person name="Ashely E."/>
            <person name="Descour A."/>
            <person name="Fernandes J."/>
            <person name="Soderlund C."/>
            <person name="Walbot V."/>
        </authorList>
    </citation>
    <scope>NUCLEOTIDE SEQUENCE</scope>
    <source>
        <strain evidence="2">B73</strain>
    </source>
</reference>
<dbReference type="AlphaFoldDB" id="C0P2A8"/>
<protein>
    <submittedName>
        <fullName evidence="2">Uncharacterized protein</fullName>
    </submittedName>
</protein>
<dbReference type="RefSeq" id="NP_001333002.1">
    <property type="nucleotide sequence ID" value="NM_001346073.1"/>
</dbReference>
<feature type="compositionally biased region" description="Polar residues" evidence="1">
    <location>
        <begin position="1"/>
        <end position="15"/>
    </location>
</feature>
<accession>C0P2A8</accession>
<evidence type="ECO:0000313" key="2">
    <source>
        <dbReference type="EMBL" id="ACN27124.1"/>
    </source>
</evidence>
<reference evidence="2" key="1">
    <citation type="journal article" date="2009" name="PLoS Genet.">
        <title>Sequencing, mapping, and analysis of 27,455 maize full-length cDNAs.</title>
        <authorList>
            <person name="Soderlund C."/>
            <person name="Descour A."/>
            <person name="Kudrna D."/>
            <person name="Bomhoff M."/>
            <person name="Boyd L."/>
            <person name="Currie J."/>
            <person name="Angelova A."/>
            <person name="Collura K."/>
            <person name="Wissotski M."/>
            <person name="Ashley E."/>
            <person name="Morrow D."/>
            <person name="Fernandes J."/>
            <person name="Walbot V."/>
            <person name="Yu Y."/>
        </authorList>
    </citation>
    <scope>NUCLEOTIDE SEQUENCE</scope>
    <source>
        <strain evidence="2">B73</strain>
    </source>
</reference>
<proteinExistence type="evidence at transcript level"/>